<accession>A0A6M3II82</accession>
<evidence type="ECO:0000313" key="1">
    <source>
        <dbReference type="EMBL" id="QJA57114.1"/>
    </source>
</evidence>
<sequence length="68" mass="7691">MPERILDLPMARVSYSLLAFLRILESAPASPAMCTRMTPYDLSRHFVLVWTETLRPQIPLPPDSGASY</sequence>
<name>A0A6M3II82_9ZZZZ</name>
<organism evidence="1">
    <name type="scientific">viral metagenome</name>
    <dbReference type="NCBI Taxonomy" id="1070528"/>
    <lineage>
        <taxon>unclassified sequences</taxon>
        <taxon>metagenomes</taxon>
        <taxon>organismal metagenomes</taxon>
    </lineage>
</organism>
<proteinExistence type="predicted"/>
<reference evidence="1" key="1">
    <citation type="submission" date="2020-03" db="EMBL/GenBank/DDBJ databases">
        <title>The deep terrestrial virosphere.</title>
        <authorList>
            <person name="Holmfeldt K."/>
            <person name="Nilsson E."/>
            <person name="Simone D."/>
            <person name="Lopez-Fernandez M."/>
            <person name="Wu X."/>
            <person name="de Brujin I."/>
            <person name="Lundin D."/>
            <person name="Andersson A."/>
            <person name="Bertilsson S."/>
            <person name="Dopson M."/>
        </authorList>
    </citation>
    <scope>NUCLEOTIDE SEQUENCE</scope>
    <source>
        <strain evidence="1">MM415B01715</strain>
    </source>
</reference>
<dbReference type="EMBL" id="MT141254">
    <property type="protein sequence ID" value="QJA57114.1"/>
    <property type="molecule type" value="Genomic_DNA"/>
</dbReference>
<protein>
    <submittedName>
        <fullName evidence="1">Uncharacterized protein</fullName>
    </submittedName>
</protein>
<gene>
    <name evidence="1" type="ORF">MM415B01715_0026</name>
</gene>
<dbReference type="AlphaFoldDB" id="A0A6M3II82"/>